<evidence type="ECO:0000256" key="8">
    <source>
        <dbReference type="ARBA" id="ARBA00023136"/>
    </source>
</evidence>
<dbReference type="NCBIfam" id="NF011647">
    <property type="entry name" value="PRK15065.1"/>
    <property type="match status" value="1"/>
</dbReference>
<feature type="transmembrane region" description="Helical" evidence="9">
    <location>
        <begin position="212"/>
        <end position="245"/>
    </location>
</feature>
<keyword evidence="5" id="KW-0598">Phosphotransferase system</keyword>
<dbReference type="InterPro" id="IPR050303">
    <property type="entry name" value="GatZ_KbaZ_carbometab"/>
</dbReference>
<evidence type="ECO:0000256" key="3">
    <source>
        <dbReference type="ARBA" id="ARBA00022475"/>
    </source>
</evidence>
<dbReference type="EMBL" id="JAQNCK010000025">
    <property type="protein sequence ID" value="MDC0828820.1"/>
    <property type="molecule type" value="Genomic_DNA"/>
</dbReference>
<comment type="caution">
    <text evidence="10">The sequence shown here is derived from an EMBL/GenBank/DDBJ whole genome shotgun (WGS) entry which is preliminary data.</text>
</comment>
<dbReference type="PROSITE" id="PS51106">
    <property type="entry name" value="PTS_EIIC_TYPE_4"/>
    <property type="match status" value="1"/>
</dbReference>
<evidence type="ECO:0000313" key="11">
    <source>
        <dbReference type="Proteomes" id="UP001220658"/>
    </source>
</evidence>
<feature type="transmembrane region" description="Helical" evidence="9">
    <location>
        <begin position="95"/>
        <end position="114"/>
    </location>
</feature>
<keyword evidence="4" id="KW-0762">Sugar transport</keyword>
<accession>A0AAW6FTG3</accession>
<reference evidence="10" key="1">
    <citation type="submission" date="2023-01" db="EMBL/GenBank/DDBJ databases">
        <title>Human gut microbiome strain richness.</title>
        <authorList>
            <person name="Chen-Liaw A."/>
        </authorList>
    </citation>
    <scope>NUCLEOTIDE SEQUENCE</scope>
    <source>
        <strain evidence="10">D55st1_G4_D55t1_190419</strain>
    </source>
</reference>
<dbReference type="GO" id="GO:0009401">
    <property type="term" value="P:phosphoenolpyruvate-dependent sugar phosphotransferase system"/>
    <property type="evidence" value="ECO:0007669"/>
    <property type="project" value="UniProtKB-KW"/>
</dbReference>
<dbReference type="Pfam" id="PF03609">
    <property type="entry name" value="EII-Sor"/>
    <property type="match status" value="1"/>
</dbReference>
<evidence type="ECO:0000256" key="2">
    <source>
        <dbReference type="ARBA" id="ARBA00022448"/>
    </source>
</evidence>
<feature type="transmembrane region" description="Helical" evidence="9">
    <location>
        <begin position="153"/>
        <end position="174"/>
    </location>
</feature>
<keyword evidence="3" id="KW-1003">Cell membrane</keyword>
<keyword evidence="7 9" id="KW-1133">Transmembrane helix</keyword>
<evidence type="ECO:0000256" key="7">
    <source>
        <dbReference type="ARBA" id="ARBA00022989"/>
    </source>
</evidence>
<dbReference type="PANTHER" id="PTHR32502:SF25">
    <property type="entry name" value="PHOSPHOTRANSFERASE SYSTEM, MANNOSE-SPECIFIC EIIC"/>
    <property type="match status" value="1"/>
</dbReference>
<gene>
    <name evidence="10" type="ORF">POG00_08875</name>
</gene>
<feature type="transmembrane region" description="Helical" evidence="9">
    <location>
        <begin position="186"/>
        <end position="205"/>
    </location>
</feature>
<evidence type="ECO:0000313" key="10">
    <source>
        <dbReference type="EMBL" id="MDC0828820.1"/>
    </source>
</evidence>
<dbReference type="GO" id="GO:0005886">
    <property type="term" value="C:plasma membrane"/>
    <property type="evidence" value="ECO:0007669"/>
    <property type="project" value="UniProtKB-SubCell"/>
</dbReference>
<evidence type="ECO:0000256" key="6">
    <source>
        <dbReference type="ARBA" id="ARBA00022692"/>
    </source>
</evidence>
<keyword evidence="8 9" id="KW-0472">Membrane</keyword>
<sequence length="255" mass="26866">MSIILFALIIVISFIAGIEGILDEFQFHQPLVACTLIGLVTNHLQEGLILGGSLQMMALGWANVGASVAPDVTLASVASSIFMVQGLNGSVAGEYVISASIAIAIPLSVIGLSLTKICRTKAIGLVHKMDVASETADFGKIERLQMAGICMQGLRVAIPAAILLVIPSHLYVVLFEAMPQWLLEGLSVGSGLIPALGFAIVINVLASKKTWLFFALGFVLAALPNLTTIGLAVIGISITLIYMALDKEDYSEKES</sequence>
<dbReference type="AlphaFoldDB" id="A0AAW6FTG3"/>
<dbReference type="Proteomes" id="UP001220658">
    <property type="component" value="Unassembled WGS sequence"/>
</dbReference>
<keyword evidence="6 9" id="KW-0812">Transmembrane</keyword>
<dbReference type="PANTHER" id="PTHR32502">
    <property type="entry name" value="N-ACETYLGALACTOSAMINE PERMEASE II COMPONENT-RELATED"/>
    <property type="match status" value="1"/>
</dbReference>
<proteinExistence type="predicted"/>
<protein>
    <submittedName>
        <fullName evidence="10">PTS mannose/fructose/sorbose transporter subunit IIC</fullName>
    </submittedName>
</protein>
<evidence type="ECO:0000256" key="1">
    <source>
        <dbReference type="ARBA" id="ARBA00004651"/>
    </source>
</evidence>
<evidence type="ECO:0000256" key="9">
    <source>
        <dbReference type="SAM" id="Phobius"/>
    </source>
</evidence>
<evidence type="ECO:0000256" key="5">
    <source>
        <dbReference type="ARBA" id="ARBA00022683"/>
    </source>
</evidence>
<dbReference type="InterPro" id="IPR004700">
    <property type="entry name" value="PTS_IIC_man"/>
</dbReference>
<comment type="subcellular location">
    <subcellularLocation>
        <location evidence="1">Cell membrane</location>
        <topology evidence="1">Multi-pass membrane protein</topology>
    </subcellularLocation>
</comment>
<organism evidence="10 11">
    <name type="scientific">Faecalitalea cylindroides</name>
    <dbReference type="NCBI Taxonomy" id="39483"/>
    <lineage>
        <taxon>Bacteria</taxon>
        <taxon>Bacillati</taxon>
        <taxon>Bacillota</taxon>
        <taxon>Erysipelotrichia</taxon>
        <taxon>Erysipelotrichales</taxon>
        <taxon>Erysipelotrichaceae</taxon>
        <taxon>Faecalitalea</taxon>
    </lineage>
</organism>
<keyword evidence="2" id="KW-0813">Transport</keyword>
<evidence type="ECO:0000256" key="4">
    <source>
        <dbReference type="ARBA" id="ARBA00022597"/>
    </source>
</evidence>
<name>A0AAW6FTG3_9FIRM</name>
<dbReference type="RefSeq" id="WP_272013426.1">
    <property type="nucleotide sequence ID" value="NZ_JAQNCK010000025.1"/>
</dbReference>